<evidence type="ECO:0000313" key="1">
    <source>
        <dbReference type="EMBL" id="XPM62937.1"/>
    </source>
</evidence>
<gene>
    <name evidence="1" type="ORF">BH720_025965</name>
</gene>
<dbReference type="EMBL" id="CP182909">
    <property type="protein sequence ID" value="XPM62937.1"/>
    <property type="molecule type" value="Genomic_DNA"/>
</dbReference>
<reference evidence="1 2" key="1">
    <citation type="journal article" date="2016" name="Genome Announc.">
        <title>Draft Genome Sequence of the Thermotolerant Cyanobacterium Desertifilum sp. IPPAS B-1220.</title>
        <authorList>
            <person name="Mironov K.S."/>
            <person name="Sinetova M.A."/>
            <person name="Bolatkhan K."/>
            <person name="Zayadan B.K."/>
            <person name="Ustinova V.V."/>
            <person name="Kupriyanova E.V."/>
            <person name="Skrypnik A.N."/>
            <person name="Gogoleva N.E."/>
            <person name="Gogolev Y.V."/>
            <person name="Los D.A."/>
        </authorList>
    </citation>
    <scope>NUCLEOTIDE SEQUENCE [LARGE SCALE GENOMIC DNA]</scope>
    <source>
        <strain evidence="1 2">IPPAS B-1220</strain>
    </source>
</reference>
<accession>A0ACD5GPZ0</accession>
<dbReference type="Proteomes" id="UP000095472">
    <property type="component" value="Chromosome"/>
</dbReference>
<keyword evidence="2" id="KW-1185">Reference proteome</keyword>
<proteinExistence type="predicted"/>
<evidence type="ECO:0000313" key="2">
    <source>
        <dbReference type="Proteomes" id="UP000095472"/>
    </source>
</evidence>
<protein>
    <submittedName>
        <fullName evidence="1">Uncharacterized protein</fullName>
    </submittedName>
</protein>
<organism evidence="1 2">
    <name type="scientific">Desertifilum tharense IPPAS B-1220</name>
    <dbReference type="NCBI Taxonomy" id="1781255"/>
    <lineage>
        <taxon>Bacteria</taxon>
        <taxon>Bacillati</taxon>
        <taxon>Cyanobacteriota</taxon>
        <taxon>Cyanophyceae</taxon>
        <taxon>Desertifilales</taxon>
        <taxon>Desertifilaceae</taxon>
        <taxon>Desertifilum</taxon>
    </lineage>
</organism>
<sequence length="200" mass="23124">MSNVNKPLKILMILHMPWNRNLGGARVQLELAEEFQLLGHQVEKFDILDAFPHSKFSRLTSLTRPSFATKARAYVEANAHRFDIIDAHQGNLPFSKGKLGFEGLLVARSVGLYAFCEEFASFEKTKWAIKPQGNPISRFLRNWRNKQESPYYLKSLEACDLINLPNFDELKYVKEQWGLEKNLLFFLLDFLNSDSRNLLA</sequence>
<name>A0ACD5GPZ0_9CYAN</name>